<evidence type="ECO:0000313" key="1">
    <source>
        <dbReference type="EMBL" id="MBB6125754.1"/>
    </source>
</evidence>
<proteinExistence type="predicted"/>
<keyword evidence="2" id="KW-1185">Reference proteome</keyword>
<gene>
    <name evidence="1" type="ORF">FHS92_003518</name>
</gene>
<dbReference type="AlphaFoldDB" id="A0A841J4M8"/>
<reference evidence="1 2" key="1">
    <citation type="submission" date="2020-08" db="EMBL/GenBank/DDBJ databases">
        <title>Genomic Encyclopedia of Type Strains, Phase IV (KMG-IV): sequencing the most valuable type-strain genomes for metagenomic binning, comparative biology and taxonomic classification.</title>
        <authorList>
            <person name="Goeker M."/>
        </authorList>
    </citation>
    <scope>NUCLEOTIDE SEQUENCE [LARGE SCALE GENOMIC DNA]</scope>
    <source>
        <strain evidence="1 2">DSM 102255</strain>
    </source>
</reference>
<comment type="caution">
    <text evidence="1">The sequence shown here is derived from an EMBL/GenBank/DDBJ whole genome shotgun (WGS) entry which is preliminary data.</text>
</comment>
<dbReference type="EMBL" id="JACIJP010000014">
    <property type="protein sequence ID" value="MBB6125754.1"/>
    <property type="molecule type" value="Genomic_DNA"/>
</dbReference>
<sequence length="33" mass="3388">MSYIGAVSKAPFGLALTSVVVEALRSVGNHAEL</sequence>
<feature type="non-terminal residue" evidence="1">
    <location>
        <position position="33"/>
    </location>
</feature>
<accession>A0A841J4M8</accession>
<dbReference type="Proteomes" id="UP000552700">
    <property type="component" value="Unassembled WGS sequence"/>
</dbReference>
<organism evidence="1 2">
    <name type="scientific">Sphingobium subterraneum</name>
    <dbReference type="NCBI Taxonomy" id="627688"/>
    <lineage>
        <taxon>Bacteria</taxon>
        <taxon>Pseudomonadati</taxon>
        <taxon>Pseudomonadota</taxon>
        <taxon>Alphaproteobacteria</taxon>
        <taxon>Sphingomonadales</taxon>
        <taxon>Sphingomonadaceae</taxon>
        <taxon>Sphingobium</taxon>
    </lineage>
</organism>
<evidence type="ECO:0000313" key="2">
    <source>
        <dbReference type="Proteomes" id="UP000552700"/>
    </source>
</evidence>
<name>A0A841J4M8_9SPHN</name>
<protein>
    <submittedName>
        <fullName evidence="1">Uncharacterized protein</fullName>
    </submittedName>
</protein>